<dbReference type="SMART" id="SM00479">
    <property type="entry name" value="EXOIII"/>
    <property type="match status" value="1"/>
</dbReference>
<evidence type="ECO:0000313" key="5">
    <source>
        <dbReference type="EMBL" id="MCY1714072.1"/>
    </source>
</evidence>
<dbReference type="PANTHER" id="PTHR23044:SF61">
    <property type="entry name" value="3'-5' EXORIBONUCLEASE 1-RELATED"/>
    <property type="match status" value="1"/>
</dbReference>
<protein>
    <submittedName>
        <fullName evidence="5">Exonuclease domain-containing protein</fullName>
    </submittedName>
</protein>
<dbReference type="PANTHER" id="PTHR23044">
    <property type="entry name" value="3'-5' EXONUCLEASE ERI1-RELATED"/>
    <property type="match status" value="1"/>
</dbReference>
<keyword evidence="6" id="KW-1185">Reference proteome</keyword>
<dbReference type="InterPro" id="IPR013520">
    <property type="entry name" value="Ribonucl_H"/>
</dbReference>
<comment type="caution">
    <text evidence="5">The sequence shown here is derived from an EMBL/GenBank/DDBJ whole genome shotgun (WGS) entry which is preliminary data.</text>
</comment>
<accession>A0ABT4BT57</accession>
<dbReference type="GO" id="GO:0004527">
    <property type="term" value="F:exonuclease activity"/>
    <property type="evidence" value="ECO:0007669"/>
    <property type="project" value="UniProtKB-KW"/>
</dbReference>
<dbReference type="InterPro" id="IPR051274">
    <property type="entry name" value="3-5_Exoribonuclease"/>
</dbReference>
<reference evidence="5 6" key="1">
    <citation type="submission" date="2022-11" db="EMBL/GenBank/DDBJ databases">
        <authorList>
            <person name="Caiyu Z."/>
        </authorList>
    </citation>
    <scope>NUCLEOTIDE SEQUENCE [LARGE SCALE GENOMIC DNA]</scope>
    <source>
        <strain evidence="5 6">YR-4</strain>
    </source>
</reference>
<feature type="domain" description="Exonuclease" evidence="4">
    <location>
        <begin position="2"/>
        <end position="183"/>
    </location>
</feature>
<keyword evidence="1" id="KW-0540">Nuclease</keyword>
<keyword evidence="2" id="KW-0378">Hydrolase</keyword>
<dbReference type="RefSeq" id="WP_268058119.1">
    <property type="nucleotide sequence ID" value="NZ_JAPOHA010000006.1"/>
</dbReference>
<dbReference type="CDD" id="cd06133">
    <property type="entry name" value="ERI-1_3'hExo_like"/>
    <property type="match status" value="1"/>
</dbReference>
<evidence type="ECO:0000259" key="4">
    <source>
        <dbReference type="SMART" id="SM00479"/>
    </source>
</evidence>
<dbReference type="Proteomes" id="UP001082703">
    <property type="component" value="Unassembled WGS sequence"/>
</dbReference>
<dbReference type="InterPro" id="IPR012337">
    <property type="entry name" value="RNaseH-like_sf"/>
</dbReference>
<evidence type="ECO:0000313" key="6">
    <source>
        <dbReference type="Proteomes" id="UP001082703"/>
    </source>
</evidence>
<evidence type="ECO:0000256" key="3">
    <source>
        <dbReference type="ARBA" id="ARBA00022839"/>
    </source>
</evidence>
<keyword evidence="3 5" id="KW-0269">Exonuclease</keyword>
<dbReference type="InterPro" id="IPR047201">
    <property type="entry name" value="ERI-1_3'hExo-like"/>
</dbReference>
<proteinExistence type="predicted"/>
<dbReference type="EMBL" id="JAPOHA010000006">
    <property type="protein sequence ID" value="MCY1714072.1"/>
    <property type="molecule type" value="Genomic_DNA"/>
</dbReference>
<evidence type="ECO:0000256" key="2">
    <source>
        <dbReference type="ARBA" id="ARBA00022801"/>
    </source>
</evidence>
<gene>
    <name evidence="5" type="ORF">OUY18_07385</name>
</gene>
<dbReference type="InterPro" id="IPR036397">
    <property type="entry name" value="RNaseH_sf"/>
</dbReference>
<dbReference type="SUPFAM" id="SSF53098">
    <property type="entry name" value="Ribonuclease H-like"/>
    <property type="match status" value="1"/>
</dbReference>
<dbReference type="Gene3D" id="3.30.420.10">
    <property type="entry name" value="Ribonuclease H-like superfamily/Ribonuclease H"/>
    <property type="match status" value="1"/>
</dbReference>
<organism evidence="5 6">
    <name type="scientific">Caproiciproducens galactitolivorans</name>
    <dbReference type="NCBI Taxonomy" id="642589"/>
    <lineage>
        <taxon>Bacteria</taxon>
        <taxon>Bacillati</taxon>
        <taxon>Bacillota</taxon>
        <taxon>Clostridia</taxon>
        <taxon>Eubacteriales</taxon>
        <taxon>Acutalibacteraceae</taxon>
        <taxon>Caproiciproducens</taxon>
    </lineage>
</organism>
<evidence type="ECO:0000256" key="1">
    <source>
        <dbReference type="ARBA" id="ARBA00022722"/>
    </source>
</evidence>
<name>A0ABT4BT57_9FIRM</name>
<dbReference type="Pfam" id="PF00929">
    <property type="entry name" value="RNase_T"/>
    <property type="match status" value="1"/>
</dbReference>
<sequence length="293" mass="34045">MNIVILDLEWNGTYSRKLKGFMNEIIEFGAVKVDGNLNVVDTFESLVRPQVGKKLSGKIKTLTSITNEELKDGLQFMQVTSRFKKWAGDAVFMTWGTSDILALIENCRYFCGNEHIPFLKRYINLQEYCEKMLDYDATKQMGLSTAAQLLHIDEEGFDHHRALGDSLLSLQCFRKLYTPENFKPSIQDATAQEFYDKLLFKTVIVCDLNHPLIKRSDLRFECDVCGRRAHRTGDWQLKNKSYRAEFVCWHCHHRFYGRVQFKLKYEGMVVKKGILPVNSEKDKAEDEDPQEES</sequence>